<keyword evidence="4 8" id="KW-0238">DNA-binding</keyword>
<dbReference type="GO" id="GO:0008483">
    <property type="term" value="F:transaminase activity"/>
    <property type="evidence" value="ECO:0007669"/>
    <property type="project" value="UniProtKB-KW"/>
</dbReference>
<dbReference type="InterPro" id="IPR051446">
    <property type="entry name" value="HTH_trans_reg/aminotransferase"/>
</dbReference>
<dbReference type="GO" id="GO:0030170">
    <property type="term" value="F:pyridoxal phosphate binding"/>
    <property type="evidence" value="ECO:0007669"/>
    <property type="project" value="InterPro"/>
</dbReference>
<reference evidence="9" key="1">
    <citation type="submission" date="2016-10" db="EMBL/GenBank/DDBJ databases">
        <authorList>
            <person name="Varghese N."/>
            <person name="Submissions S."/>
        </authorList>
    </citation>
    <scope>NUCLEOTIDE SEQUENCE [LARGE SCALE GENOMIC DNA]</scope>
    <source>
        <strain evidence="9">CGMCC 4.3568</strain>
    </source>
</reference>
<name>A0A1I0W6D7_9PSEU</name>
<dbReference type="OrthoDB" id="4336542at2"/>
<evidence type="ECO:0000256" key="5">
    <source>
        <dbReference type="ARBA" id="ARBA00023163"/>
    </source>
</evidence>
<dbReference type="InterPro" id="IPR004839">
    <property type="entry name" value="Aminotransferase_I/II_large"/>
</dbReference>
<accession>A0A1I0W6D7</accession>
<dbReference type="SUPFAM" id="SSF46785">
    <property type="entry name" value="Winged helix' DNA-binding domain"/>
    <property type="match status" value="1"/>
</dbReference>
<dbReference type="PANTHER" id="PTHR46577:SF1">
    <property type="entry name" value="HTH-TYPE TRANSCRIPTIONAL REGULATORY PROTEIN GABR"/>
    <property type="match status" value="1"/>
</dbReference>
<dbReference type="Gene3D" id="3.40.640.10">
    <property type="entry name" value="Type I PLP-dependent aspartate aminotransferase-like (Major domain)"/>
    <property type="match status" value="1"/>
</dbReference>
<evidence type="ECO:0000256" key="1">
    <source>
        <dbReference type="ARBA" id="ARBA00005384"/>
    </source>
</evidence>
<dbReference type="InterPro" id="IPR036390">
    <property type="entry name" value="WH_DNA-bd_sf"/>
</dbReference>
<dbReference type="Gene3D" id="3.90.1150.10">
    <property type="entry name" value="Aspartate Aminotransferase, domain 1"/>
    <property type="match status" value="1"/>
</dbReference>
<evidence type="ECO:0000313" key="8">
    <source>
        <dbReference type="EMBL" id="SFA84315.1"/>
    </source>
</evidence>
<dbReference type="Pfam" id="PF00155">
    <property type="entry name" value="Aminotran_1_2"/>
    <property type="match status" value="1"/>
</dbReference>
<evidence type="ECO:0000256" key="6">
    <source>
        <dbReference type="ARBA" id="ARBA00023194"/>
    </source>
</evidence>
<dbReference type="STRING" id="490629.SAMN05216266_101789"/>
<sequence>MSDLLSDLEWRLDEPNARGLANAVSRAFRDGVLTAGTKLPPIRTVAKQLGLSPTTVSSAWALLARSGTIRTDGRRGTTVADIATGGSVRYRQAMERATTFDLDLSTGVPDPELLPDLRAAVRQLTTAATPGGYLDDPVLPELVQTLRADWPYDAEEFTVADGAMDAISMVTQSLVRFGDRVIVEHPGFPPLTDLLVAAGAEVAGVPLDAEGMRADALTEALTSPAAAVFLQPRAQNPTGVSMTPERARELAAIVRETGTPIVEDDSAGYVAATPALSLGEWVPDQTVHVRSFSKSHGPDLRLAAMSGPAETLREINGRRQLGQGWTSRLLQRILLELLTEDRAIEQVAHAVREYRGRRAAVVNALADRGIQVQGVDGINIWVPVLDESAAIVRLASQGIGVTPGAPFAVLPNQAGHIRVTVGLVAEGHAELADQLATAARTGGWRGGR</sequence>
<dbReference type="PANTHER" id="PTHR46577">
    <property type="entry name" value="HTH-TYPE TRANSCRIPTIONAL REGULATORY PROTEIN GABR"/>
    <property type="match status" value="1"/>
</dbReference>
<dbReference type="InterPro" id="IPR015424">
    <property type="entry name" value="PyrdxlP-dep_Trfase"/>
</dbReference>
<keyword evidence="6" id="KW-0045">Antibiotic biosynthesis</keyword>
<keyword evidence="9" id="KW-1185">Reference proteome</keyword>
<dbReference type="GO" id="GO:0003700">
    <property type="term" value="F:DNA-binding transcription factor activity"/>
    <property type="evidence" value="ECO:0007669"/>
    <property type="project" value="InterPro"/>
</dbReference>
<dbReference type="Gene3D" id="1.10.10.10">
    <property type="entry name" value="Winged helix-like DNA-binding domain superfamily/Winged helix DNA-binding domain"/>
    <property type="match status" value="1"/>
</dbReference>
<evidence type="ECO:0000259" key="7">
    <source>
        <dbReference type="PROSITE" id="PS50949"/>
    </source>
</evidence>
<evidence type="ECO:0000256" key="3">
    <source>
        <dbReference type="ARBA" id="ARBA00023015"/>
    </source>
</evidence>
<dbReference type="GO" id="GO:0017000">
    <property type="term" value="P:antibiotic biosynthetic process"/>
    <property type="evidence" value="ECO:0007669"/>
    <property type="project" value="UniProtKB-KW"/>
</dbReference>
<dbReference type="Proteomes" id="UP000243799">
    <property type="component" value="Unassembled WGS sequence"/>
</dbReference>
<keyword evidence="2" id="KW-0663">Pyridoxal phosphate</keyword>
<evidence type="ECO:0000256" key="2">
    <source>
        <dbReference type="ARBA" id="ARBA00022898"/>
    </source>
</evidence>
<dbReference type="InterPro" id="IPR036388">
    <property type="entry name" value="WH-like_DNA-bd_sf"/>
</dbReference>
<dbReference type="GO" id="GO:0003677">
    <property type="term" value="F:DNA binding"/>
    <property type="evidence" value="ECO:0007669"/>
    <property type="project" value="UniProtKB-KW"/>
</dbReference>
<dbReference type="InterPro" id="IPR015421">
    <property type="entry name" value="PyrdxlP-dep_Trfase_major"/>
</dbReference>
<protein>
    <submittedName>
        <fullName evidence="8">DNA-binding transcriptional regulator, MocR family, contains an aminotransferase domain</fullName>
    </submittedName>
</protein>
<dbReference type="PROSITE" id="PS50949">
    <property type="entry name" value="HTH_GNTR"/>
    <property type="match status" value="1"/>
</dbReference>
<dbReference type="SMART" id="SM00345">
    <property type="entry name" value="HTH_GNTR"/>
    <property type="match status" value="1"/>
</dbReference>
<dbReference type="Pfam" id="PF00392">
    <property type="entry name" value="GntR"/>
    <property type="match status" value="1"/>
</dbReference>
<keyword evidence="8" id="KW-0808">Transferase</keyword>
<evidence type="ECO:0000313" key="9">
    <source>
        <dbReference type="Proteomes" id="UP000243799"/>
    </source>
</evidence>
<comment type="similarity">
    <text evidence="1">In the C-terminal section; belongs to the class-I pyridoxal-phosphate-dependent aminotransferase family.</text>
</comment>
<keyword evidence="8" id="KW-0032">Aminotransferase</keyword>
<dbReference type="CDD" id="cd00609">
    <property type="entry name" value="AAT_like"/>
    <property type="match status" value="1"/>
</dbReference>
<keyword evidence="3" id="KW-0805">Transcription regulation</keyword>
<evidence type="ECO:0000256" key="4">
    <source>
        <dbReference type="ARBA" id="ARBA00023125"/>
    </source>
</evidence>
<dbReference type="AlphaFoldDB" id="A0A1I0W6D7"/>
<dbReference type="RefSeq" id="WP_091669347.1">
    <property type="nucleotide sequence ID" value="NZ_FOKG01000001.1"/>
</dbReference>
<organism evidence="8 9">
    <name type="scientific">Amycolatopsis marina</name>
    <dbReference type="NCBI Taxonomy" id="490629"/>
    <lineage>
        <taxon>Bacteria</taxon>
        <taxon>Bacillati</taxon>
        <taxon>Actinomycetota</taxon>
        <taxon>Actinomycetes</taxon>
        <taxon>Pseudonocardiales</taxon>
        <taxon>Pseudonocardiaceae</taxon>
        <taxon>Amycolatopsis</taxon>
    </lineage>
</organism>
<dbReference type="InterPro" id="IPR000524">
    <property type="entry name" value="Tscrpt_reg_HTH_GntR"/>
</dbReference>
<gene>
    <name evidence="8" type="ORF">SAMN05216266_101789</name>
</gene>
<feature type="domain" description="HTH gntR-type" evidence="7">
    <location>
        <begin position="14"/>
        <end position="82"/>
    </location>
</feature>
<dbReference type="EMBL" id="FOKG01000001">
    <property type="protein sequence ID" value="SFA84315.1"/>
    <property type="molecule type" value="Genomic_DNA"/>
</dbReference>
<dbReference type="SUPFAM" id="SSF53383">
    <property type="entry name" value="PLP-dependent transferases"/>
    <property type="match status" value="1"/>
</dbReference>
<dbReference type="InterPro" id="IPR015422">
    <property type="entry name" value="PyrdxlP-dep_Trfase_small"/>
</dbReference>
<proteinExistence type="inferred from homology"/>
<keyword evidence="5" id="KW-0804">Transcription</keyword>